<name>A0A501QCW8_9FLAO</name>
<keyword evidence="1 2" id="KW-0732">Signal</keyword>
<evidence type="ECO:0000313" key="5">
    <source>
        <dbReference type="Proteomes" id="UP000319175"/>
    </source>
</evidence>
<dbReference type="Proteomes" id="UP000319175">
    <property type="component" value="Unassembled WGS sequence"/>
</dbReference>
<dbReference type="InterPro" id="IPR022409">
    <property type="entry name" value="PKD/Chitinase_dom"/>
</dbReference>
<dbReference type="RefSeq" id="WP_140000547.1">
    <property type="nucleotide sequence ID" value="NZ_VFJE01000053.1"/>
</dbReference>
<keyword evidence="5" id="KW-1185">Reference proteome</keyword>
<dbReference type="SUPFAM" id="SSF82171">
    <property type="entry name" value="DPP6 N-terminal domain-like"/>
    <property type="match status" value="1"/>
</dbReference>
<evidence type="ECO:0000256" key="2">
    <source>
        <dbReference type="SAM" id="SignalP"/>
    </source>
</evidence>
<sequence>MKTTITFFKACLFFMICLLSGVKSEAQTMNKGDIAFIGYNTGGQDGFAFIALNDLPAGQTLYFTEQGWSGTQWMNTLSEPHLAYVIPAGITCGKIISFVETAPDIITVTGGGSITFALGTGFNLSGGDQIIAYQSASGVAPATPIFISAIHGDYNSSKYDPVTTWNPDTGSNNTLWATSDSAVPTGLENGVNCISLYPAPGPEFANAKYNGTLTGTSIALRAAINNPANWMHDNSTSTAIPIQPSNFPTPSVTCINCTAPAVPTLTAATTPLCNGASRTITITGNLNSATAWHVYSGSCGGTLVTSTSTGSFSVSPTTTTTYYVRGEGGCVTPGTCATITVNVNPALVLTTGGGVTNTSCNGGSNGTATVAPTGGTPPYTYSWAPSGGSAATATGLSAGAYTVTVTDNVGCTATRNFSVFQPSALGGTASKTDVSCNGGNNGTASVAPTGGTPPYTYSWAPSGGVAATATGLAQGTYTVTVTDNNGCQMTRTVTVNQPANALSAATGGNKTDVSCNGGNNGTATVAPTGGTTPYSYSWAPSGGTNATAIGLGVGTYTVTVTDFNGCQATRTYTINQPAAALGGIITKTDVSCNGGNNGTATISASGGTTPYSYSWSPSGGTNATATGLGTGTYTVTITDFNGCQITRTTTVNQPAAALGGTISKTDINCNGGANGTATVSITGGTTPYSYSWAPSGGTNATATGLATGTYTVTVTDFNGCQITRTTTVNQPATAISAATGGGKTDVSCNGGSNGTATVAPTGGTPPYTYSWAPSGGTAATATGLAAGTYTVTVTDNNSCQATRTFTINQPATALGGTISKTDVSCNGGSNGTATVSATGGTPSYTYSWAPSGGTAATATGLAAGTYTVTVTDANACQITRTVTVNQPASALSAATGGGKTDVSCNGGANGTATVAPTGGTTPYSYSWAPVGGTNATATGLTAGTYTVTVTDFNGCQATRTYTINQPTALGGTASKTDVSCNGGSNGTASVSVTGGTPSYTYSWAPSGGSAATATGLAAGTYTVTVTDANACQITRTVTVNQPASALSAATGGGKTDVSCNGGTNGTATVAPTGGTTPYSYSWAPSGGTAASATGLAAGTYTVTVTDFNGCQTTRSFTINQPTVLSAATGGGKTDVSCNGGTNGTATVAPTGGTPPYTYSWAPSGGTAASATGLAIGTYTVTVTDNNNCQTTRSFTITQPTALSAATGGGKTDVSCNGGANGAATVAPTGGTPPYTYSWSPSGGTAASATGLAAGTYTVTVTDANTCQTTRSFTINQPTALTATTSQTDVSCNGGANGTASVVVSGGTPSYTYSWAPSGGTAATASGLTAGTYTVTITDANACQITRSFTIAEPTALTATTSQTNVSCNGGSNGTASVTASGGTPAYTYSWAPSGGTAATATGLAAGTYTVTITDANACQITRTVSVSEPNALSATTSQTDILCNGGSTGSASVTVSGGTGAYTYSWAPSGGTAATASGLAAGTYTVTVTDANLCQLTRSFTIAEPTALSATTSQTDIICNGSSTGSASVTVSGGTGAYTYSWAPSGGTAATATGLAAGTYTVTVTDANLCQLTRSFTIAEPAALSATPSQTSVSCNGGANGSASVVVTGGTGAYTYSWAPSGGTAATATGLAAGNYTVTITDANLCQITRTIQVTQPSPIVIVPSQSNVSCTGGSNGSATVGVTGGAGNYTFSWAPSGGTGATATGLVAGTYTVTVTDANSCQATHSFTITTTVDTTPPVVITTNITVPLTAGAATITAAQVNNGSTDNCGIASLSVSPSTFNCTNVGANTVTLTVTDNNGNIATGTATVTITDPSNFCGLSVPEFGDLKTRLYPNPTNGMVTVEFSRDITAEKIEVYSITGQLILSDTNKTTHSSRQFNMERFPSGVYLVKITTAQGTQVKRLMRE</sequence>
<organism evidence="4 5">
    <name type="scientific">Flavobacterium microcysteis</name>
    <dbReference type="NCBI Taxonomy" id="2596891"/>
    <lineage>
        <taxon>Bacteria</taxon>
        <taxon>Pseudomonadati</taxon>
        <taxon>Bacteroidota</taxon>
        <taxon>Flavobacteriia</taxon>
        <taxon>Flavobacteriales</taxon>
        <taxon>Flavobacteriaceae</taxon>
        <taxon>Flavobacterium</taxon>
    </lineage>
</organism>
<reference evidence="4 5" key="2">
    <citation type="submission" date="2019-06" db="EMBL/GenBank/DDBJ databases">
        <authorList>
            <person name="Seo Y."/>
        </authorList>
    </citation>
    <scope>NUCLEOTIDE SEQUENCE [LARGE SCALE GENOMIC DNA]</scope>
    <source>
        <strain evidence="4 5">MaA-Y11</strain>
    </source>
</reference>
<comment type="caution">
    <text evidence="4">The sequence shown here is derived from an EMBL/GenBank/DDBJ whole genome shotgun (WGS) entry which is preliminary data.</text>
</comment>
<dbReference type="Pfam" id="PF13573">
    <property type="entry name" value="SprB"/>
    <property type="match status" value="18"/>
</dbReference>
<feature type="signal peptide" evidence="2">
    <location>
        <begin position="1"/>
        <end position="26"/>
    </location>
</feature>
<feature type="domain" description="Ig-like" evidence="3">
    <location>
        <begin position="731"/>
        <end position="819"/>
    </location>
</feature>
<dbReference type="Pfam" id="PF18962">
    <property type="entry name" value="Por_Secre_tail"/>
    <property type="match status" value="1"/>
</dbReference>
<evidence type="ECO:0000313" key="4">
    <source>
        <dbReference type="EMBL" id="TPD69941.1"/>
    </source>
</evidence>
<accession>A0A501QCW8</accession>
<evidence type="ECO:0000256" key="1">
    <source>
        <dbReference type="ARBA" id="ARBA00022729"/>
    </source>
</evidence>
<protein>
    <submittedName>
        <fullName evidence="4">T9SS type A sorting domain-containing protein</fullName>
    </submittedName>
</protein>
<dbReference type="PROSITE" id="PS50835">
    <property type="entry name" value="IG_LIKE"/>
    <property type="match status" value="2"/>
</dbReference>
<dbReference type="Gene3D" id="2.60.40.740">
    <property type="match status" value="17"/>
</dbReference>
<proteinExistence type="predicted"/>
<dbReference type="InterPro" id="IPR007110">
    <property type="entry name" value="Ig-like_dom"/>
</dbReference>
<evidence type="ECO:0000259" key="3">
    <source>
        <dbReference type="PROSITE" id="PS50835"/>
    </source>
</evidence>
<feature type="chain" id="PRO_5021455393" evidence="2">
    <location>
        <begin position="27"/>
        <end position="1907"/>
    </location>
</feature>
<dbReference type="NCBIfam" id="TIGR04183">
    <property type="entry name" value="Por_Secre_tail"/>
    <property type="match status" value="1"/>
</dbReference>
<dbReference type="InterPro" id="IPR026444">
    <property type="entry name" value="Secre_tail"/>
</dbReference>
<dbReference type="SMART" id="SM00089">
    <property type="entry name" value="PKD"/>
    <property type="match status" value="16"/>
</dbReference>
<gene>
    <name evidence="4" type="ORF">FJA49_08525</name>
</gene>
<dbReference type="InterPro" id="IPR025667">
    <property type="entry name" value="SprB_repeat"/>
</dbReference>
<dbReference type="EMBL" id="VFJE01000053">
    <property type="protein sequence ID" value="TPD69941.1"/>
    <property type="molecule type" value="Genomic_DNA"/>
</dbReference>
<feature type="domain" description="Ig-like" evidence="3">
    <location>
        <begin position="1277"/>
        <end position="1366"/>
    </location>
</feature>
<dbReference type="OrthoDB" id="9805017at2"/>
<reference evidence="4 5" key="1">
    <citation type="submission" date="2019-06" db="EMBL/GenBank/DDBJ databases">
        <title>Flavobacterium sp. MaA-Y11 from geoumgang.</title>
        <authorList>
            <person name="Jeong S."/>
        </authorList>
    </citation>
    <scope>NUCLEOTIDE SEQUENCE [LARGE SCALE GENOMIC DNA]</scope>
    <source>
        <strain evidence="4 5">MaA-Y11</strain>
    </source>
</reference>